<dbReference type="NCBIfam" id="NF033859">
    <property type="entry name" value="SMEK_N"/>
    <property type="match status" value="1"/>
</dbReference>
<feature type="domain" description="SMEK" evidence="1">
    <location>
        <begin position="11"/>
        <end position="150"/>
    </location>
</feature>
<gene>
    <name evidence="2" type="ORF">VTAP4600_A0173</name>
</gene>
<organism evidence="2 3">
    <name type="scientific">Vibrio tapetis subsp. tapetis</name>
    <dbReference type="NCBI Taxonomy" id="1671868"/>
    <lineage>
        <taxon>Bacteria</taxon>
        <taxon>Pseudomonadati</taxon>
        <taxon>Pseudomonadota</taxon>
        <taxon>Gammaproteobacteria</taxon>
        <taxon>Vibrionales</taxon>
        <taxon>Vibrionaceae</taxon>
        <taxon>Vibrio</taxon>
    </lineage>
</organism>
<evidence type="ECO:0000313" key="3">
    <source>
        <dbReference type="Proteomes" id="UP000235828"/>
    </source>
</evidence>
<dbReference type="InterPro" id="IPR047740">
    <property type="entry name" value="SMEK_dom"/>
</dbReference>
<dbReference type="InterPro" id="IPR027417">
    <property type="entry name" value="P-loop_NTPase"/>
</dbReference>
<dbReference type="AlphaFoldDB" id="A0A2N8Z8D8"/>
<dbReference type="Pfam" id="PF21941">
    <property type="entry name" value="SMEK_N"/>
    <property type="match status" value="1"/>
</dbReference>
<name>A0A2N8Z8D8_9VIBR</name>
<dbReference type="Proteomes" id="UP000235828">
    <property type="component" value="Chromosome A"/>
</dbReference>
<proteinExistence type="predicted"/>
<protein>
    <recommendedName>
        <fullName evidence="1">SMEK domain-containing protein</fullName>
    </recommendedName>
</protein>
<keyword evidence="3" id="KW-1185">Reference proteome</keyword>
<sequence length="879" mass="101717">MTRQELLQQSSTLLGRFAHEVKVANAMGQFDINTVAEDFLIPILATALNCPDLQNQNRIRMNFPAVDLGCKTSRVSIQITSDASSAKVCETLKKFDSHNLGSDFDDIYVYVITERQKSYTSQQLMQSVENLSIAFDPSNNILDYQDLAQLLNEISNEQLEYINGHLEKEFQRTDVNLQFRRNLDEFLRVNQLKIEDEKRTRKYIPSVFVETSETKEEMRYFANPMFFFRKIDDDIRRINLVHFNELLRKAKIEPVIDSLLEITALESPSSMHELQERLTKQRAALEDIQEHLSPFSWYGERAERFVPEGYLSGYWDVFQHSIESSGSGVFSSIEKVSKKIGITQAKIFLITGMAGQGKTNFICDLIENQFRSFEIPTAFIPARALNDHPGPNRILSYIKNNRYAPDVQDLHDLFTLLNKVAEECQKPFVIAIDGINEVGDLDGFAAELRIFLDAMCQYEYVKIIFTCRNEFFDHKFASVFESLHSNLVYRVKDLRKKMSDKNKVRLLDAYLSHFNIKGKFSNIASEFLKNDLILLRIFSEINENKNIGYVPDIYKGDILEKYLMMKVNEFPHHSKRNVLNSLYKICSRMLEDGIFSQIPVEGDESERQILEQLIGEDIILRREVPSTGLASLGIENISFTYDELRDFLLAFYTVTELSAHQLKVDSIFEKIIEWPVYEGFFRYAYILARKQRNDTVLSACESSKDFSNHYLNNLSLLSADIQNPEDVVRVEGTLKNRSEESNLRAVAWFLFRKREESDHLNIRILLDHVSKLDEIESEHFMKVMFSSSSYYGGRHIWRDDVSNLLNSLKDLREEQKLGLGSSALAMALHFVPYAHWDVRESTLNFFSKFQHTPEVLGAIEVCRNAVSTKVQNCLKEIEE</sequence>
<evidence type="ECO:0000313" key="2">
    <source>
        <dbReference type="EMBL" id="SON48152.1"/>
    </source>
</evidence>
<reference evidence="2 3" key="1">
    <citation type="submission" date="2017-10" db="EMBL/GenBank/DDBJ databases">
        <authorList>
            <person name="Banno H."/>
            <person name="Chua N.-H."/>
        </authorList>
    </citation>
    <scope>NUCLEOTIDE SEQUENCE [LARGE SCALE GENOMIC DNA]</scope>
    <source>
        <strain evidence="2">Vibrio tapetis CECT4600</strain>
    </source>
</reference>
<accession>A0A2N8Z8D8</accession>
<dbReference type="Gene3D" id="3.40.50.300">
    <property type="entry name" value="P-loop containing nucleotide triphosphate hydrolases"/>
    <property type="match status" value="1"/>
</dbReference>
<dbReference type="KEGG" id="vta:A0173"/>
<dbReference type="SUPFAM" id="SSF52540">
    <property type="entry name" value="P-loop containing nucleoside triphosphate hydrolases"/>
    <property type="match status" value="1"/>
</dbReference>
<evidence type="ECO:0000259" key="1">
    <source>
        <dbReference type="Pfam" id="PF21941"/>
    </source>
</evidence>
<dbReference type="EMBL" id="LT960611">
    <property type="protein sequence ID" value="SON48152.1"/>
    <property type="molecule type" value="Genomic_DNA"/>
</dbReference>
<dbReference type="RefSeq" id="WP_102521071.1">
    <property type="nucleotide sequence ID" value="NZ_LT960611.1"/>
</dbReference>